<evidence type="ECO:0000313" key="1">
    <source>
        <dbReference type="EMBL" id="MDO3658753.1"/>
    </source>
</evidence>
<sequence>RDDALEWAQVYTQIFPAYQLLIESYSKAQEVVTNHETLDSAR</sequence>
<proteinExistence type="predicted"/>
<accession>A0ABT8V0B6</accession>
<feature type="non-terminal residue" evidence="1">
    <location>
        <position position="1"/>
    </location>
</feature>
<evidence type="ECO:0000313" key="2">
    <source>
        <dbReference type="Proteomes" id="UP001168902"/>
    </source>
</evidence>
<keyword evidence="1" id="KW-0378">Hydrolase</keyword>
<dbReference type="GO" id="GO:0016787">
    <property type="term" value="F:hydrolase activity"/>
    <property type="evidence" value="ECO:0007669"/>
    <property type="project" value="UniProtKB-KW"/>
</dbReference>
<gene>
    <name evidence="1" type="ORF">Q3V53_16435</name>
</gene>
<dbReference type="EMBL" id="JAUMJH010000049">
    <property type="protein sequence ID" value="MDO3658753.1"/>
    <property type="molecule type" value="Genomic_DNA"/>
</dbReference>
<dbReference type="Proteomes" id="UP001168902">
    <property type="component" value="Unassembled WGS sequence"/>
</dbReference>
<name>A0ABT8V0B6_9GAMM</name>
<organism evidence="1 2">
    <name type="scientific">Acinetobacter genomosp. 15BJ</name>
    <dbReference type="NCBI Taxonomy" id="106651"/>
    <lineage>
        <taxon>Bacteria</taxon>
        <taxon>Pseudomonadati</taxon>
        <taxon>Pseudomonadota</taxon>
        <taxon>Gammaproteobacteria</taxon>
        <taxon>Moraxellales</taxon>
        <taxon>Moraxellaceae</taxon>
        <taxon>Acinetobacter</taxon>
    </lineage>
</organism>
<protein>
    <submittedName>
        <fullName evidence="1">Hydrolase</fullName>
    </submittedName>
</protein>
<comment type="caution">
    <text evidence="1">The sequence shown here is derived from an EMBL/GenBank/DDBJ whole genome shotgun (WGS) entry which is preliminary data.</text>
</comment>
<reference evidence="1 2" key="1">
    <citation type="submission" date="2023-07" db="EMBL/GenBank/DDBJ databases">
        <title>A novel proteolytic Acinetobacter species.</title>
        <authorList>
            <person name="Nemec A."/>
            <person name="Radolfova-Krizova L."/>
        </authorList>
    </citation>
    <scope>NUCLEOTIDE SEQUENCE [LARGE SCALE GENOMIC DNA]</scope>
    <source>
        <strain evidence="1 2">NIPH 1865</strain>
    </source>
</reference>
<keyword evidence="2" id="KW-1185">Reference proteome</keyword>